<dbReference type="Proteomes" id="UP000024836">
    <property type="component" value="Unassembled WGS sequence"/>
</dbReference>
<dbReference type="AlphaFoldDB" id="A0A058ZL52"/>
<name>A0A058ZL52_9RHOB</name>
<dbReference type="eggNOG" id="ENOG502ZA2F">
    <property type="taxonomic scope" value="Bacteria"/>
</dbReference>
<dbReference type="EMBL" id="AQQY01000004">
    <property type="protein sequence ID" value="KCV82344.1"/>
    <property type="molecule type" value="Genomic_DNA"/>
</dbReference>
<evidence type="ECO:0000313" key="2">
    <source>
        <dbReference type="EMBL" id="KCV82344.1"/>
    </source>
</evidence>
<evidence type="ECO:0000313" key="3">
    <source>
        <dbReference type="Proteomes" id="UP000024836"/>
    </source>
</evidence>
<evidence type="ECO:0000259" key="1">
    <source>
        <dbReference type="Pfam" id="PF06527"/>
    </source>
</evidence>
<organism evidence="2 3">
    <name type="scientific">Actibacterium atlanticum</name>
    <dbReference type="NCBI Taxonomy" id="1461693"/>
    <lineage>
        <taxon>Bacteria</taxon>
        <taxon>Pseudomonadati</taxon>
        <taxon>Pseudomonadota</taxon>
        <taxon>Alphaproteobacteria</taxon>
        <taxon>Rhodobacterales</taxon>
        <taxon>Roseobacteraceae</taxon>
        <taxon>Actibacterium</taxon>
    </lineage>
</organism>
<accession>A0A058ZL52</accession>
<feature type="domain" description="TniQ" evidence="1">
    <location>
        <begin position="7"/>
        <end position="141"/>
    </location>
</feature>
<dbReference type="Pfam" id="PF06527">
    <property type="entry name" value="TniQ"/>
    <property type="match status" value="1"/>
</dbReference>
<keyword evidence="3" id="KW-1185">Reference proteome</keyword>
<reference evidence="2 3" key="1">
    <citation type="submission" date="2013-04" db="EMBL/GenBank/DDBJ databases">
        <title>Shimia sp. 22II-S11-Z10 Genome Sequencing.</title>
        <authorList>
            <person name="Lai Q."/>
            <person name="Li G."/>
            <person name="Shao Z."/>
        </authorList>
    </citation>
    <scope>NUCLEOTIDE SEQUENCE [LARGE SCALE GENOMIC DNA]</scope>
    <source>
        <strain evidence="3">22II-S11-Z10</strain>
    </source>
</reference>
<dbReference type="STRING" id="1461693.ATO10_08137"/>
<protein>
    <recommendedName>
        <fullName evidence="1">TniQ domain-containing protein</fullName>
    </recommendedName>
</protein>
<proteinExistence type="predicted"/>
<gene>
    <name evidence="2" type="ORF">ATO10_08137</name>
</gene>
<comment type="caution">
    <text evidence="2">The sequence shown here is derived from an EMBL/GenBank/DDBJ whole genome shotgun (WGS) entry which is preliminary data.</text>
</comment>
<dbReference type="InterPro" id="IPR009492">
    <property type="entry name" value="TniQ"/>
</dbReference>
<sequence>MQLGLTLPLRPAQTTTSLVTNIAAFNGSQYVQDFSQDMRINWKGLVKGLSEELDLVSKLSGVPREQMDKYASRLVVEPGGRKSFVVAGQYLSNRQFARGRLRVCPKCIMEDKTRFGDFGPYTRVYWHVSSIRTCPEHQVALLELPAAEFPRDIHDTFGRIRDHWSLIEAATRCLEFRKPSSFERYQIQRLDGQKSGNLLDELPFEIVAKTSEMLGLVCAFGPQKAFSTASDAELADAGRLGFEALRKGKQGIEAALSGVQSRSVGFRSGHYTDFCHFARWLDRRTHDERYDPIREIYRNFVFRNYPIGQGEIVLGKPCPQRHLHSFATIAKEFDIDPFRLKNLLWGFGFGQGKRTRALSSCEIGYFPAAESEAKIREMLDVVDRVEAARHLNINRSLFDRLRKIGVIQPAATFEGLKGLYQPEHLDEVLAHFLDRAEPIDDLVGTQMDIGVACNKAKVTIEQVIPMIFDGRLKWLGKRRSIDGLAALAVDLEEILDLFEGPPLQGYTKQELKRLLRVNDPTITLLIQEEYIRAQKTRHPRSRRPMSVVPHEAYDAFLKRYVTLGILAHQIGTQAKHVSSRLEKLSIDPIQMAPRFSKIYEREKLDGLIERDRWTSGPPLQMEGC</sequence>